<proteinExistence type="predicted"/>
<gene>
    <name evidence="1" type="ORF">C8E99_1506</name>
</gene>
<dbReference type="RefSeq" id="WP_147301195.1">
    <property type="nucleotide sequence ID" value="NZ_QREH01000001.1"/>
</dbReference>
<comment type="caution">
    <text evidence="1">The sequence shown here is derived from an EMBL/GenBank/DDBJ whole genome shotgun (WGS) entry which is preliminary data.</text>
</comment>
<organism evidence="1 2">
    <name type="scientific">Citricoccus muralis</name>
    <dbReference type="NCBI Taxonomy" id="169134"/>
    <lineage>
        <taxon>Bacteria</taxon>
        <taxon>Bacillati</taxon>
        <taxon>Actinomycetota</taxon>
        <taxon>Actinomycetes</taxon>
        <taxon>Micrococcales</taxon>
        <taxon>Micrococcaceae</taxon>
        <taxon>Citricoccus</taxon>
    </lineage>
</organism>
<accession>A0A3D9LCU0</accession>
<keyword evidence="2" id="KW-1185">Reference proteome</keyword>
<protein>
    <submittedName>
        <fullName evidence="1">Uncharacterized protein</fullName>
    </submittedName>
</protein>
<dbReference type="Proteomes" id="UP000256727">
    <property type="component" value="Unassembled WGS sequence"/>
</dbReference>
<sequence length="69" mass="6633">MKTVTEVMNEKASYDLAYGAVAPSSAARINPVLATPGLVAFGAAFAKGAAAGGAVVAAGIAAYTVTGDS</sequence>
<evidence type="ECO:0000313" key="1">
    <source>
        <dbReference type="EMBL" id="REE03690.1"/>
    </source>
</evidence>
<evidence type="ECO:0000313" key="2">
    <source>
        <dbReference type="Proteomes" id="UP000256727"/>
    </source>
</evidence>
<dbReference type="EMBL" id="QREH01000001">
    <property type="protein sequence ID" value="REE03690.1"/>
    <property type="molecule type" value="Genomic_DNA"/>
</dbReference>
<name>A0A3D9LCU0_9MICC</name>
<reference evidence="1 2" key="1">
    <citation type="submission" date="2018-07" db="EMBL/GenBank/DDBJ databases">
        <title>Sequencing the genomes of 1000 actinobacteria strains.</title>
        <authorList>
            <person name="Klenk H.-P."/>
        </authorList>
    </citation>
    <scope>NUCLEOTIDE SEQUENCE [LARGE SCALE GENOMIC DNA]</scope>
    <source>
        <strain evidence="1 2">DSM 14442</strain>
    </source>
</reference>
<dbReference type="AlphaFoldDB" id="A0A3D9LCU0"/>